<feature type="region of interest" description="Disordered" evidence="1">
    <location>
        <begin position="595"/>
        <end position="622"/>
    </location>
</feature>
<feature type="region of interest" description="Disordered" evidence="1">
    <location>
        <begin position="1"/>
        <end position="38"/>
    </location>
</feature>
<proteinExistence type="predicted"/>
<reference evidence="4 5" key="1">
    <citation type="journal article" name="Sci. Rep.">
        <title>Telomere-to-telomere assembled and centromere annotated genomes of the two main subspecies of the button mushroom Agaricus bisporus reveal especially polymorphic chromosome ends.</title>
        <authorList>
            <person name="Sonnenberg A.S.M."/>
            <person name="Sedaghat-Telgerd N."/>
            <person name="Lavrijssen B."/>
            <person name="Ohm R.A."/>
            <person name="Hendrickx P.M."/>
            <person name="Scholtmeijer K."/>
            <person name="Baars J.J.P."/>
            <person name="van Peer A."/>
        </authorList>
    </citation>
    <scope>NUCLEOTIDE SEQUENCE [LARGE SCALE GENOMIC DNA]</scope>
    <source>
        <strain evidence="4 5">H119_p4</strain>
    </source>
</reference>
<evidence type="ECO:0000256" key="2">
    <source>
        <dbReference type="SAM" id="Phobius"/>
    </source>
</evidence>
<sequence length="677" mass="76852">MSGTLFSKSSRRDSPQPPRVVTSDEPQGDGSVPPLSQEGWLCDEPYKYTVKASKNPLEICNEVLERQDENIYRQMKEEINFLMVVAGLFLAIVAAFTIESYKFLQEDKQDTMSELLVEVVRLLNDTSAQGKAQLPKSFAPNHHAIVVNNLWFLSMILNLIAVAIGTFCLQWISAISRGSDLTEKSIPPHKSLALRQLRREGLVGWGVLYAPEALLFMVQLSIGLFTCGLVYFLWNLNKATAIPVLVAACLTGVLLYLINLLPFLQSLVGAFIPATLSIPECPYKSPTSWLIQSAGSLLLYIFKLVLSLLLRNWVEIIGRPGRWLESLPLPFTDFNWKKYDAICQDLRECVRPRLSYFQSGLLSALDHFLDEREVMNIISGYLETLVPFFATTDDWEMFSQQNLTNDEKSFLNGNNRIAYHSLPRRLNIDTVRLQLEHAKRIKVDFISALVLQQLTRHNERLSRLSLRHRAELYIRVKNSTNLILDGDSSLPDFGRSLDCPFQVYDNFEELDLELRFQFLRCIKHLLDVRRFTDLDIMSASAIILCETATVVGFRTQHPSDTQRLMDEEKLEGLHTARGSQTRDLGMILDHGTPETLLPKLSEKDNSQSTARTMSAEDPEPRDSVTTLCAQVLEQLFNLCPSDFNNLDHYRKLRTDFGLPIEPIPPELSIPPAKNEGV</sequence>
<feature type="transmembrane region" description="Helical" evidence="2">
    <location>
        <begin position="213"/>
        <end position="234"/>
    </location>
</feature>
<evidence type="ECO:0000313" key="5">
    <source>
        <dbReference type="Proteomes" id="UP000629468"/>
    </source>
</evidence>
<dbReference type="Proteomes" id="UP000629468">
    <property type="component" value="Unassembled WGS sequence"/>
</dbReference>
<protein>
    <recommendedName>
        <fullName evidence="3">DUF6535 domain-containing protein</fullName>
    </recommendedName>
</protein>
<dbReference type="InterPro" id="IPR045338">
    <property type="entry name" value="DUF6535"/>
</dbReference>
<dbReference type="EMBL" id="JABXXO010000001">
    <property type="protein sequence ID" value="KAF7785208.1"/>
    <property type="molecule type" value="Genomic_DNA"/>
</dbReference>
<evidence type="ECO:0000313" key="4">
    <source>
        <dbReference type="EMBL" id="KAF7785208.1"/>
    </source>
</evidence>
<feature type="transmembrane region" description="Helical" evidence="2">
    <location>
        <begin position="150"/>
        <end position="172"/>
    </location>
</feature>
<dbReference type="Pfam" id="PF20153">
    <property type="entry name" value="DUF6535"/>
    <property type="match status" value="1"/>
</dbReference>
<evidence type="ECO:0000256" key="1">
    <source>
        <dbReference type="SAM" id="MobiDB-lite"/>
    </source>
</evidence>
<comment type="caution">
    <text evidence="4">The sequence shown here is derived from an EMBL/GenBank/DDBJ whole genome shotgun (WGS) entry which is preliminary data.</text>
</comment>
<feature type="transmembrane region" description="Helical" evidence="2">
    <location>
        <begin position="241"/>
        <end position="258"/>
    </location>
</feature>
<evidence type="ECO:0000259" key="3">
    <source>
        <dbReference type="Pfam" id="PF20153"/>
    </source>
</evidence>
<name>A0A8H7FDM8_AGABI</name>
<organism evidence="4 5">
    <name type="scientific">Agaricus bisporus var. burnettii</name>
    <dbReference type="NCBI Taxonomy" id="192524"/>
    <lineage>
        <taxon>Eukaryota</taxon>
        <taxon>Fungi</taxon>
        <taxon>Dikarya</taxon>
        <taxon>Basidiomycota</taxon>
        <taxon>Agaricomycotina</taxon>
        <taxon>Agaricomycetes</taxon>
        <taxon>Agaricomycetidae</taxon>
        <taxon>Agaricales</taxon>
        <taxon>Agaricineae</taxon>
        <taxon>Agaricaceae</taxon>
        <taxon>Agaricus</taxon>
    </lineage>
</organism>
<keyword evidence="2" id="KW-1133">Transmembrane helix</keyword>
<feature type="transmembrane region" description="Helical" evidence="2">
    <location>
        <begin position="79"/>
        <end position="98"/>
    </location>
</feature>
<keyword evidence="2" id="KW-0812">Transmembrane</keyword>
<keyword evidence="2" id="KW-0472">Membrane</keyword>
<gene>
    <name evidence="4" type="ORF">Agabi119p4_1373</name>
</gene>
<accession>A0A8H7FDM8</accession>
<dbReference type="AlphaFoldDB" id="A0A8H7FDM8"/>
<feature type="domain" description="DUF6535" evidence="3">
    <location>
        <begin position="59"/>
        <end position="235"/>
    </location>
</feature>